<sequence length="291" mass="30748">MKKQIKILVLIVALVFASSVNGAEADPKKGVLTAAPKEKSILYVKENNGTFSVLDRSDTSATQSSDDMETDNKVKYKVIPGKLVALSRDGIREEASPTSAIIMSLSKGDTINYNGEQEGFYSVINAENAEVGWVLGRVVEVVKRPDSIKMTFANRTKLHKDSLAAMYDSLVNADSLAFAALDDSTLNATLARARDSIAQEDSAAEAVLFEQNQTKVQKIKSYVLKKKKPFMLGSGVALAGIVVLAIAISGNNDAGNGGGGQPGPGPGPGPDPDPVDNGDIAPITIQMPPDD</sequence>
<keyword evidence="2" id="KW-0812">Transmembrane</keyword>
<dbReference type="AlphaFoldDB" id="A0A1F7FI39"/>
<evidence type="ECO:0000313" key="4">
    <source>
        <dbReference type="EMBL" id="OGK06394.1"/>
    </source>
</evidence>
<keyword evidence="2" id="KW-0472">Membrane</keyword>
<evidence type="ECO:0000256" key="1">
    <source>
        <dbReference type="SAM" id="MobiDB-lite"/>
    </source>
</evidence>
<dbReference type="Proteomes" id="UP000179243">
    <property type="component" value="Unassembled WGS sequence"/>
</dbReference>
<comment type="caution">
    <text evidence="4">The sequence shown here is derived from an EMBL/GenBank/DDBJ whole genome shotgun (WGS) entry which is preliminary data.</text>
</comment>
<feature type="signal peptide" evidence="3">
    <location>
        <begin position="1"/>
        <end position="22"/>
    </location>
</feature>
<feature type="transmembrane region" description="Helical" evidence="2">
    <location>
        <begin position="230"/>
        <end position="248"/>
    </location>
</feature>
<dbReference type="EMBL" id="MFYX01000032">
    <property type="protein sequence ID" value="OGK06394.1"/>
    <property type="molecule type" value="Genomic_DNA"/>
</dbReference>
<feature type="compositionally biased region" description="Pro residues" evidence="1">
    <location>
        <begin position="263"/>
        <end position="272"/>
    </location>
</feature>
<protein>
    <recommendedName>
        <fullName evidence="6">SH3b domain-containing protein</fullName>
    </recommendedName>
</protein>
<organism evidence="4 5">
    <name type="scientific">Candidatus Raymondbacteria bacterium RIFOXYD12_FULL_49_13</name>
    <dbReference type="NCBI Taxonomy" id="1817890"/>
    <lineage>
        <taxon>Bacteria</taxon>
        <taxon>Raymondiibacteriota</taxon>
    </lineage>
</organism>
<evidence type="ECO:0008006" key="6">
    <source>
        <dbReference type="Google" id="ProtNLM"/>
    </source>
</evidence>
<reference evidence="4 5" key="1">
    <citation type="journal article" date="2016" name="Nat. Commun.">
        <title>Thousands of microbial genomes shed light on interconnected biogeochemical processes in an aquifer system.</title>
        <authorList>
            <person name="Anantharaman K."/>
            <person name="Brown C.T."/>
            <person name="Hug L.A."/>
            <person name="Sharon I."/>
            <person name="Castelle C.J."/>
            <person name="Probst A.J."/>
            <person name="Thomas B.C."/>
            <person name="Singh A."/>
            <person name="Wilkins M.J."/>
            <person name="Karaoz U."/>
            <person name="Brodie E.L."/>
            <person name="Williams K.H."/>
            <person name="Hubbard S.S."/>
            <person name="Banfield J.F."/>
        </authorList>
    </citation>
    <scope>NUCLEOTIDE SEQUENCE [LARGE SCALE GENOMIC DNA]</scope>
</reference>
<evidence type="ECO:0000256" key="3">
    <source>
        <dbReference type="SAM" id="SignalP"/>
    </source>
</evidence>
<dbReference type="Gene3D" id="2.30.30.40">
    <property type="entry name" value="SH3 Domains"/>
    <property type="match status" value="1"/>
</dbReference>
<keyword evidence="2" id="KW-1133">Transmembrane helix</keyword>
<evidence type="ECO:0000256" key="2">
    <source>
        <dbReference type="SAM" id="Phobius"/>
    </source>
</evidence>
<accession>A0A1F7FI39</accession>
<gene>
    <name evidence="4" type="ORF">A2519_11905</name>
</gene>
<feature type="region of interest" description="Disordered" evidence="1">
    <location>
        <begin position="254"/>
        <end position="291"/>
    </location>
</feature>
<proteinExistence type="predicted"/>
<keyword evidence="3" id="KW-0732">Signal</keyword>
<feature type="chain" id="PRO_5009528733" description="SH3b domain-containing protein" evidence="3">
    <location>
        <begin position="23"/>
        <end position="291"/>
    </location>
</feature>
<evidence type="ECO:0000313" key="5">
    <source>
        <dbReference type="Proteomes" id="UP000179243"/>
    </source>
</evidence>
<name>A0A1F7FI39_UNCRA</name>